<dbReference type="Pfam" id="PF12228">
    <property type="entry name" value="DUF3604"/>
    <property type="match status" value="1"/>
</dbReference>
<accession>A0ABY2WYL3</accession>
<evidence type="ECO:0000313" key="3">
    <source>
        <dbReference type="Proteomes" id="UP001193035"/>
    </source>
</evidence>
<reference evidence="2 3" key="1">
    <citation type="submission" date="2019-05" db="EMBL/GenBank/DDBJ databases">
        <title>Ruegeria sp. nov., isolated from tidal flat.</title>
        <authorList>
            <person name="Kim W."/>
        </authorList>
    </citation>
    <scope>NUCLEOTIDE SEQUENCE [LARGE SCALE GENOMIC DNA]</scope>
    <source>
        <strain evidence="2 3">CAU 1488</strain>
    </source>
</reference>
<proteinExistence type="predicted"/>
<sequence>MTCFTSRAGALLGAVLLGSIATGALAQVQDMLPNKEDVAEKFTSDHFSPYAGRTFPTKLLWGDTHLHTQVSVDAGTMTRLSQEDAFRFARGEEVTTTHGLRARLGRPLDWLVISDHSEMYGLMPQLLAGDQDILATEQGRTWYDALTSGDNDVVFNTAMEIVASLSGDVPPIDNPKATKKAWRHYTALADQYNEPGVFTALIGYEWTSEGGDNIHRNVIFRGGAEIADHVVPFSQYDSKNPEDLWAHLADFEERSGSDVLAIPHNGNLSNGRLYSVSNFDGTPLTEDLARLRARFEPVIETTQIKGDSEAHPFLSPDDEFADFDTWDASNLNGTEAKTQDMLQYEYTREALKTGLLLEEQLGVNPYKVGQIGSTDAHTGMTAVEEDNFFGKHSGVEPEPHRWEHLVIEAPDPEFSIYGWKQASGGYAAVWATENTREAIFDALERREVYATTGSRIMVRFFGGWDFAEQDALARLPGDIGYAKGVPMGADLPARTGDGAPNFLIAALKDPYSGNLDRVQVIKGWLNADGTRGEKVYDVAWSGDRQPGDDGKLPPVGDTVDVANATWTNTIGAPELLTVWQDPDFDPDQRAFYYVRVIEIPTPRWTAYEAKRFNVQMDDMVPMTTTERAYTSPIWYTPKG</sequence>
<dbReference type="EMBL" id="VCPD01000003">
    <property type="protein sequence ID" value="TMV07642.1"/>
    <property type="molecule type" value="Genomic_DNA"/>
</dbReference>
<feature type="signal peptide" evidence="1">
    <location>
        <begin position="1"/>
        <end position="26"/>
    </location>
</feature>
<dbReference type="Gene3D" id="3.20.20.140">
    <property type="entry name" value="Metal-dependent hydrolases"/>
    <property type="match status" value="1"/>
</dbReference>
<protein>
    <submittedName>
        <fullName evidence="2">DUF3604 domain-containing protein</fullName>
    </submittedName>
</protein>
<organism evidence="2 3">
    <name type="scientific">Ruegeria sediminis</name>
    <dbReference type="NCBI Taxonomy" id="2583820"/>
    <lineage>
        <taxon>Bacteria</taxon>
        <taxon>Pseudomonadati</taxon>
        <taxon>Pseudomonadota</taxon>
        <taxon>Alphaproteobacteria</taxon>
        <taxon>Rhodobacterales</taxon>
        <taxon>Roseobacteraceae</taxon>
        <taxon>Ruegeria</taxon>
    </lineage>
</organism>
<dbReference type="InterPro" id="IPR022028">
    <property type="entry name" value="DUF3604"/>
</dbReference>
<dbReference type="Proteomes" id="UP001193035">
    <property type="component" value="Unassembled WGS sequence"/>
</dbReference>
<evidence type="ECO:0000313" key="2">
    <source>
        <dbReference type="EMBL" id="TMV07642.1"/>
    </source>
</evidence>
<name>A0ABY2WYL3_9RHOB</name>
<feature type="chain" id="PRO_5047547347" evidence="1">
    <location>
        <begin position="27"/>
        <end position="639"/>
    </location>
</feature>
<keyword evidence="3" id="KW-1185">Reference proteome</keyword>
<gene>
    <name evidence="2" type="ORF">FGK63_09235</name>
</gene>
<keyword evidence="1" id="KW-0732">Signal</keyword>
<dbReference type="RefSeq" id="WP_138841451.1">
    <property type="nucleotide sequence ID" value="NZ_VCPD01000003.1"/>
</dbReference>
<evidence type="ECO:0000256" key="1">
    <source>
        <dbReference type="SAM" id="SignalP"/>
    </source>
</evidence>
<comment type="caution">
    <text evidence="2">The sequence shown here is derived from an EMBL/GenBank/DDBJ whole genome shotgun (WGS) entry which is preliminary data.</text>
</comment>